<dbReference type="InterPro" id="IPR025340">
    <property type="entry name" value="DUF4246"/>
</dbReference>
<sequence>MMCALSATLRSKPEWWRKCMDPGIMRRWEKEALDQTLSQKQVDYVLKELKYYASLRDEVTGIEVSCFDKIWQSDCLIPDADREILKVAAKEMEDVPDSEKDWHPHSNGLVLDLVHPSLFPLVYGHSIVSWDFPTRGEAAKAVLQRQNSEVYEWMSHSVNSPYHIQGPPPDEPLHWNFADLLVWLTDTEESDVDDAAWRTKAEAAVANSGQIRMFQEECQAMLPTLHPKRGSAVASPPVIGRASARVTSPKFAWLPTPFRISPSGEVAAISYINNIWPEQTALFSVIERILGRFVPMFERVLTDLLPENAESLAPRITAQYTTIGGYDLQEPDKEVGEDHYAYEDRLDEWVGARLIHPDPEEYHPARSERKIHFTLRDREIQVIVKLANIHLTPENPSYPGGSWHVEGMRNERIVASGIYYYDEDNITESKLAFRTAVDEPNYTPGDFVATNIVWGLKADSELVQQLGAVETKAGRCIAFPNIYQHCVSPFELIDKTRPGHRKILALFLVDPNFNIISTRDVGPQQPGWYARALARCQEDAPVNKLPPELVQSIEEMANVKTMSREQAMKWREELMDERTAYLEESNEGKGFFATSFNMCEH</sequence>
<accession>A0A165P9J5</accession>
<organism evidence="2 3">
    <name type="scientific">Exidia glandulosa HHB12029</name>
    <dbReference type="NCBI Taxonomy" id="1314781"/>
    <lineage>
        <taxon>Eukaryota</taxon>
        <taxon>Fungi</taxon>
        <taxon>Dikarya</taxon>
        <taxon>Basidiomycota</taxon>
        <taxon>Agaricomycotina</taxon>
        <taxon>Agaricomycetes</taxon>
        <taxon>Auriculariales</taxon>
        <taxon>Exidiaceae</taxon>
        <taxon>Exidia</taxon>
    </lineage>
</organism>
<feature type="domain" description="DUF4246" evidence="1">
    <location>
        <begin position="40"/>
        <end position="531"/>
    </location>
</feature>
<gene>
    <name evidence="2" type="ORF">EXIGLDRAFT_28354</name>
</gene>
<evidence type="ECO:0000313" key="3">
    <source>
        <dbReference type="Proteomes" id="UP000077266"/>
    </source>
</evidence>
<dbReference type="InParanoid" id="A0A165P9J5"/>
<proteinExistence type="predicted"/>
<name>A0A165P9J5_EXIGL</name>
<evidence type="ECO:0000259" key="1">
    <source>
        <dbReference type="Pfam" id="PF14033"/>
    </source>
</evidence>
<dbReference type="OrthoDB" id="415532at2759"/>
<reference evidence="2 3" key="1">
    <citation type="journal article" date="2016" name="Mol. Biol. Evol.">
        <title>Comparative Genomics of Early-Diverging Mushroom-Forming Fungi Provides Insights into the Origins of Lignocellulose Decay Capabilities.</title>
        <authorList>
            <person name="Nagy L.G."/>
            <person name="Riley R."/>
            <person name="Tritt A."/>
            <person name="Adam C."/>
            <person name="Daum C."/>
            <person name="Floudas D."/>
            <person name="Sun H."/>
            <person name="Yadav J.S."/>
            <person name="Pangilinan J."/>
            <person name="Larsson K.H."/>
            <person name="Matsuura K."/>
            <person name="Barry K."/>
            <person name="Labutti K."/>
            <person name="Kuo R."/>
            <person name="Ohm R.A."/>
            <person name="Bhattacharya S.S."/>
            <person name="Shirouzu T."/>
            <person name="Yoshinaga Y."/>
            <person name="Martin F.M."/>
            <person name="Grigoriev I.V."/>
            <person name="Hibbett D.S."/>
        </authorList>
    </citation>
    <scope>NUCLEOTIDE SEQUENCE [LARGE SCALE GENOMIC DNA]</scope>
    <source>
        <strain evidence="2 3">HHB12029</strain>
    </source>
</reference>
<dbReference type="PANTHER" id="PTHR33119:SF1">
    <property type="entry name" value="FE2OG DIOXYGENASE DOMAIN-CONTAINING PROTEIN"/>
    <property type="match status" value="1"/>
</dbReference>
<evidence type="ECO:0000313" key="2">
    <source>
        <dbReference type="EMBL" id="KZW01845.1"/>
    </source>
</evidence>
<dbReference type="STRING" id="1314781.A0A165P9J5"/>
<dbReference type="AlphaFoldDB" id="A0A165P9J5"/>
<dbReference type="Proteomes" id="UP000077266">
    <property type="component" value="Unassembled WGS sequence"/>
</dbReference>
<dbReference type="PANTHER" id="PTHR33119">
    <property type="entry name" value="IFI3P"/>
    <property type="match status" value="1"/>
</dbReference>
<protein>
    <recommendedName>
        <fullName evidence="1">DUF4246 domain-containing protein</fullName>
    </recommendedName>
</protein>
<dbReference type="InterPro" id="IPR049192">
    <property type="entry name" value="DUF4246_C"/>
</dbReference>
<keyword evidence="3" id="KW-1185">Reference proteome</keyword>
<dbReference type="Pfam" id="PF14033">
    <property type="entry name" value="DUF4246"/>
    <property type="match status" value="1"/>
</dbReference>
<dbReference type="EMBL" id="KV425891">
    <property type="protein sequence ID" value="KZW01845.1"/>
    <property type="molecule type" value="Genomic_DNA"/>
</dbReference>